<gene>
    <name evidence="1" type="ORF">HMPREF0889_0449</name>
</gene>
<dbReference type="Proteomes" id="UP000003242">
    <property type="component" value="Unassembled WGS sequence"/>
</dbReference>
<reference evidence="2" key="1">
    <citation type="submission" date="2009-12" db="EMBL/GenBank/DDBJ databases">
        <title>Sequence of Clostridiales genomosp. BVAB3 str. UPII9-5.</title>
        <authorList>
            <person name="Madupu R."/>
            <person name="Durkin A.S."/>
            <person name="Torralba M."/>
            <person name="Methe B."/>
            <person name="Sutton G.G."/>
            <person name="Strausberg R.L."/>
            <person name="Nelson K.E."/>
        </authorList>
    </citation>
    <scope>NUCLEOTIDE SEQUENCE [LARGE SCALE GENOMIC DNA]</scope>
    <source>
        <strain evidence="2">28L</strain>
    </source>
</reference>
<sequence length="62" mass="7091">MNGIQEVSGSIPLISTIKKELLIHKKFFFCRYEYPDFGRKGAVKRVSACICRETGEALARQR</sequence>
<comment type="caution">
    <text evidence="1">The sequence shown here is derived from an EMBL/GenBank/DDBJ whole genome shotgun (WGS) entry which is preliminary data.</text>
</comment>
<proteinExistence type="predicted"/>
<organism evidence="1 2">
    <name type="scientific">Megasphaera lornae</name>
    <dbReference type="NCBI Taxonomy" id="1000568"/>
    <lineage>
        <taxon>Bacteria</taxon>
        <taxon>Bacillati</taxon>
        <taxon>Bacillota</taxon>
        <taxon>Negativicutes</taxon>
        <taxon>Veillonellales</taxon>
        <taxon>Veillonellaceae</taxon>
        <taxon>Megasphaera</taxon>
    </lineage>
</organism>
<dbReference type="EMBL" id="ADGP01000022">
    <property type="protein sequence ID" value="EFD93643.1"/>
    <property type="molecule type" value="Genomic_DNA"/>
</dbReference>
<protein>
    <submittedName>
        <fullName evidence="1">Uncharacterized protein</fullName>
    </submittedName>
</protein>
<evidence type="ECO:0000313" key="2">
    <source>
        <dbReference type="Proteomes" id="UP000003242"/>
    </source>
</evidence>
<accession>D3LW11</accession>
<evidence type="ECO:0000313" key="1">
    <source>
        <dbReference type="EMBL" id="EFD93643.1"/>
    </source>
</evidence>
<name>D3LW11_9FIRM</name>
<dbReference type="AlphaFoldDB" id="D3LW11"/>